<dbReference type="EMBL" id="FNPI01000009">
    <property type="protein sequence ID" value="SDZ29096.1"/>
    <property type="molecule type" value="Genomic_DNA"/>
</dbReference>
<dbReference type="OrthoDB" id="2877229at2"/>
<keyword evidence="3" id="KW-1185">Reference proteome</keyword>
<evidence type="ECO:0008006" key="4">
    <source>
        <dbReference type="Google" id="ProtNLM"/>
    </source>
</evidence>
<reference evidence="3" key="1">
    <citation type="submission" date="2016-10" db="EMBL/GenBank/DDBJ databases">
        <authorList>
            <person name="Varghese N."/>
            <person name="Submissions S."/>
        </authorList>
    </citation>
    <scope>NUCLEOTIDE SEQUENCE [LARGE SCALE GENOMIC DNA]</scope>
    <source>
        <strain evidence="3">SP</strain>
    </source>
</reference>
<dbReference type="PROSITE" id="PS51257">
    <property type="entry name" value="PROKAR_LIPOPROTEIN"/>
    <property type="match status" value="1"/>
</dbReference>
<feature type="chain" id="PRO_5038631507" description="DUF4367 domain-containing protein" evidence="1">
    <location>
        <begin position="26"/>
        <end position="172"/>
    </location>
</feature>
<feature type="signal peptide" evidence="1">
    <location>
        <begin position="1"/>
        <end position="25"/>
    </location>
</feature>
<proteinExistence type="predicted"/>
<name>A0A1H3RTS1_9BACI</name>
<sequence length="172" mass="19535">MKCKRWMKLSSLVVFVLLLSACAVSEESALEHAKSLFADKIVQEKKTTSYENSDISFYVPSFTEVSVVDDYNIVMEQGDHILLLFLNDKQKYENEEELLNELLIESDPLIIEIGEHGGEQGYFVAAPYEEEEQYKLVVGYNGAKVTTVTTLSEMNDIAEMMFDIVQSVKRGQ</sequence>
<dbReference type="STRING" id="1503961.SAMN05421736_10950"/>
<evidence type="ECO:0000313" key="3">
    <source>
        <dbReference type="Proteomes" id="UP000198935"/>
    </source>
</evidence>
<dbReference type="Proteomes" id="UP000198935">
    <property type="component" value="Unassembled WGS sequence"/>
</dbReference>
<gene>
    <name evidence="2" type="ORF">SAMN05421736_10950</name>
</gene>
<evidence type="ECO:0000313" key="2">
    <source>
        <dbReference type="EMBL" id="SDZ29096.1"/>
    </source>
</evidence>
<organism evidence="2 3">
    <name type="scientific">Evansella caseinilytica</name>
    <dbReference type="NCBI Taxonomy" id="1503961"/>
    <lineage>
        <taxon>Bacteria</taxon>
        <taxon>Bacillati</taxon>
        <taxon>Bacillota</taxon>
        <taxon>Bacilli</taxon>
        <taxon>Bacillales</taxon>
        <taxon>Bacillaceae</taxon>
        <taxon>Evansella</taxon>
    </lineage>
</organism>
<accession>A0A1H3RTS1</accession>
<evidence type="ECO:0000256" key="1">
    <source>
        <dbReference type="SAM" id="SignalP"/>
    </source>
</evidence>
<dbReference type="AlphaFoldDB" id="A0A1H3RTS1"/>
<protein>
    <recommendedName>
        <fullName evidence="4">DUF4367 domain-containing protein</fullName>
    </recommendedName>
</protein>
<keyword evidence="1" id="KW-0732">Signal</keyword>